<dbReference type="RefSeq" id="WP_135816539.1">
    <property type="nucleotide sequence ID" value="NZ_SRPG01000025.1"/>
</dbReference>
<organism evidence="1 2">
    <name type="scientific">Paracoccus liaowanqingii</name>
    <dbReference type="NCBI Taxonomy" id="2560053"/>
    <lineage>
        <taxon>Bacteria</taxon>
        <taxon>Pseudomonadati</taxon>
        <taxon>Pseudomonadota</taxon>
        <taxon>Alphaproteobacteria</taxon>
        <taxon>Rhodobacterales</taxon>
        <taxon>Paracoccaceae</taxon>
        <taxon>Paracoccus</taxon>
    </lineage>
</organism>
<comment type="caution">
    <text evidence="1">The sequence shown here is derived from an EMBL/GenBank/DDBJ whole genome shotgun (WGS) entry which is preliminary data.</text>
</comment>
<reference evidence="1 2" key="1">
    <citation type="submission" date="2019-03" db="EMBL/GenBank/DDBJ databases">
        <authorList>
            <person name="Li J."/>
        </authorList>
    </citation>
    <scope>NUCLEOTIDE SEQUENCE [LARGE SCALE GENOMIC DNA]</scope>
    <source>
        <strain evidence="1 2">3058</strain>
    </source>
</reference>
<evidence type="ECO:0000313" key="1">
    <source>
        <dbReference type="EMBL" id="TGN67629.1"/>
    </source>
</evidence>
<dbReference type="EMBL" id="SRPG01000025">
    <property type="protein sequence ID" value="TGN67629.1"/>
    <property type="molecule type" value="Genomic_DNA"/>
</dbReference>
<proteinExistence type="predicted"/>
<keyword evidence="2" id="KW-1185">Reference proteome</keyword>
<accession>A0A4Z1CRL2</accession>
<sequence length="176" mass="18909">MAERNGISEQTVWEWRSRDSVYDRSHTAHRLQTTPTLAPEVAAVTLRKSLLLSLDGILSVGREILNPNVMRSKAGPMFVPAWRGKPACAEASPATAYTGSGTRRVDDNCQGAHQASHPKHIGSSPMASGKEFTDRLFSLRRQAPPAITISNASAAILASSNYPASRESGPGTTHMS</sequence>
<evidence type="ECO:0000313" key="2">
    <source>
        <dbReference type="Proteomes" id="UP000297972"/>
    </source>
</evidence>
<protein>
    <submittedName>
        <fullName evidence="1">Uncharacterized protein</fullName>
    </submittedName>
</protein>
<dbReference type="AlphaFoldDB" id="A0A4Z1CRL2"/>
<dbReference type="Proteomes" id="UP000297972">
    <property type="component" value="Unassembled WGS sequence"/>
</dbReference>
<gene>
    <name evidence="1" type="ORF">E4L95_04245</name>
</gene>
<name>A0A4Z1CRL2_9RHOB</name>